<dbReference type="Proteomes" id="UP000828390">
    <property type="component" value="Unassembled WGS sequence"/>
</dbReference>
<reference evidence="2" key="1">
    <citation type="journal article" date="2019" name="bioRxiv">
        <title>The Genome of the Zebra Mussel, Dreissena polymorpha: A Resource for Invasive Species Research.</title>
        <authorList>
            <person name="McCartney M.A."/>
            <person name="Auch B."/>
            <person name="Kono T."/>
            <person name="Mallez S."/>
            <person name="Zhang Y."/>
            <person name="Obille A."/>
            <person name="Becker A."/>
            <person name="Abrahante J.E."/>
            <person name="Garbe J."/>
            <person name="Badalamenti J.P."/>
            <person name="Herman A."/>
            <person name="Mangelson H."/>
            <person name="Liachko I."/>
            <person name="Sullivan S."/>
            <person name="Sone E.D."/>
            <person name="Koren S."/>
            <person name="Silverstein K.A.T."/>
            <person name="Beckman K.B."/>
            <person name="Gohl D.M."/>
        </authorList>
    </citation>
    <scope>NUCLEOTIDE SEQUENCE</scope>
    <source>
        <strain evidence="2">Duluth1</strain>
        <tissue evidence="2">Whole animal</tissue>
    </source>
</reference>
<name>A0A9D4N2S6_DREPO</name>
<evidence type="ECO:0000313" key="2">
    <source>
        <dbReference type="EMBL" id="KAH3888050.1"/>
    </source>
</evidence>
<gene>
    <name evidence="2" type="ORF">DPMN_012072</name>
</gene>
<protein>
    <submittedName>
        <fullName evidence="2">Uncharacterized protein</fullName>
    </submittedName>
</protein>
<dbReference type="EMBL" id="JAIWYP010000001">
    <property type="protein sequence ID" value="KAH3888050.1"/>
    <property type="molecule type" value="Genomic_DNA"/>
</dbReference>
<keyword evidence="3" id="KW-1185">Reference proteome</keyword>
<comment type="caution">
    <text evidence="2">The sequence shown here is derived from an EMBL/GenBank/DDBJ whole genome shotgun (WGS) entry which is preliminary data.</text>
</comment>
<evidence type="ECO:0000256" key="1">
    <source>
        <dbReference type="SAM" id="MobiDB-lite"/>
    </source>
</evidence>
<accession>A0A9D4N2S6</accession>
<proteinExistence type="predicted"/>
<dbReference type="AlphaFoldDB" id="A0A9D4N2S6"/>
<sequence>MLLKKQYLNRSGKSSPHALNAERNRDQKITIEEKCITFYREDNRKCPGKIINIEQPTTLRAHEREVGTKKREYLHRPNGAKSHYKRSYTRRNYVKLIGTERKLKS</sequence>
<organism evidence="2 3">
    <name type="scientific">Dreissena polymorpha</name>
    <name type="common">Zebra mussel</name>
    <name type="synonym">Mytilus polymorpha</name>
    <dbReference type="NCBI Taxonomy" id="45954"/>
    <lineage>
        <taxon>Eukaryota</taxon>
        <taxon>Metazoa</taxon>
        <taxon>Spiralia</taxon>
        <taxon>Lophotrochozoa</taxon>
        <taxon>Mollusca</taxon>
        <taxon>Bivalvia</taxon>
        <taxon>Autobranchia</taxon>
        <taxon>Heteroconchia</taxon>
        <taxon>Euheterodonta</taxon>
        <taxon>Imparidentia</taxon>
        <taxon>Neoheterodontei</taxon>
        <taxon>Myida</taxon>
        <taxon>Dreissenoidea</taxon>
        <taxon>Dreissenidae</taxon>
        <taxon>Dreissena</taxon>
    </lineage>
</organism>
<feature type="region of interest" description="Disordered" evidence="1">
    <location>
        <begin position="1"/>
        <end position="25"/>
    </location>
</feature>
<reference evidence="2" key="2">
    <citation type="submission" date="2020-11" db="EMBL/GenBank/DDBJ databases">
        <authorList>
            <person name="McCartney M.A."/>
            <person name="Auch B."/>
            <person name="Kono T."/>
            <person name="Mallez S."/>
            <person name="Becker A."/>
            <person name="Gohl D.M."/>
            <person name="Silverstein K.A.T."/>
            <person name="Koren S."/>
            <person name="Bechman K.B."/>
            <person name="Herman A."/>
            <person name="Abrahante J.E."/>
            <person name="Garbe J."/>
        </authorList>
    </citation>
    <scope>NUCLEOTIDE SEQUENCE</scope>
    <source>
        <strain evidence="2">Duluth1</strain>
        <tissue evidence="2">Whole animal</tissue>
    </source>
</reference>
<evidence type="ECO:0000313" key="3">
    <source>
        <dbReference type="Proteomes" id="UP000828390"/>
    </source>
</evidence>